<proteinExistence type="predicted"/>
<organism evidence="2 3">
    <name type="scientific">Rhodocollybia butyracea</name>
    <dbReference type="NCBI Taxonomy" id="206335"/>
    <lineage>
        <taxon>Eukaryota</taxon>
        <taxon>Fungi</taxon>
        <taxon>Dikarya</taxon>
        <taxon>Basidiomycota</taxon>
        <taxon>Agaricomycotina</taxon>
        <taxon>Agaricomycetes</taxon>
        <taxon>Agaricomycetidae</taxon>
        <taxon>Agaricales</taxon>
        <taxon>Marasmiineae</taxon>
        <taxon>Omphalotaceae</taxon>
        <taxon>Rhodocollybia</taxon>
    </lineage>
</organism>
<sequence length="303" mass="33118">MNYKKDLIAYRTFLNGLNRTNYLKMLYVFYNQRVSVGMPSAAATPTSEVDAVTKALLAVRLADNELTPATSAPLSITLHMDLHLSEPFLTPEANNMNTDPVHLLDPLAILEANNLDVGSDEGIPPVGNNHQARGQGQGRARGHGTSWAEVGVGPKFQPAMLAAQVRKEVLSNGNGWSKLRSFTGLAFWIEILIAIFHQLKFAYNAFPSQLCPATKKSAPSEAEITLNPKEREMPMFYVIPIRKLVSTCNSDPDTVFARISSTAAICDDPTFKPTEKTKDRKADRTHSGSAQGGNCCQDRAVPC</sequence>
<reference evidence="2" key="1">
    <citation type="submission" date="2020-11" db="EMBL/GenBank/DDBJ databases">
        <authorList>
            <consortium name="DOE Joint Genome Institute"/>
            <person name="Ahrendt S."/>
            <person name="Riley R."/>
            <person name="Andreopoulos W."/>
            <person name="Labutti K."/>
            <person name="Pangilinan J."/>
            <person name="Ruiz-Duenas F.J."/>
            <person name="Barrasa J.M."/>
            <person name="Sanchez-Garcia M."/>
            <person name="Camarero S."/>
            <person name="Miyauchi S."/>
            <person name="Serrano A."/>
            <person name="Linde D."/>
            <person name="Babiker R."/>
            <person name="Drula E."/>
            <person name="Ayuso-Fernandez I."/>
            <person name="Pacheco R."/>
            <person name="Padilla G."/>
            <person name="Ferreira P."/>
            <person name="Barriuso J."/>
            <person name="Kellner H."/>
            <person name="Castanera R."/>
            <person name="Alfaro M."/>
            <person name="Ramirez L."/>
            <person name="Pisabarro A.G."/>
            <person name="Kuo A."/>
            <person name="Tritt A."/>
            <person name="Lipzen A."/>
            <person name="He G."/>
            <person name="Yan M."/>
            <person name="Ng V."/>
            <person name="Cullen D."/>
            <person name="Martin F."/>
            <person name="Rosso M.-N."/>
            <person name="Henrissat B."/>
            <person name="Hibbett D."/>
            <person name="Martinez A.T."/>
            <person name="Grigoriev I.V."/>
        </authorList>
    </citation>
    <scope>NUCLEOTIDE SEQUENCE</scope>
    <source>
        <strain evidence="2">AH 40177</strain>
    </source>
</reference>
<name>A0A9P5PXB6_9AGAR</name>
<dbReference type="AlphaFoldDB" id="A0A9P5PXB6"/>
<feature type="region of interest" description="Disordered" evidence="1">
    <location>
        <begin position="270"/>
        <end position="293"/>
    </location>
</feature>
<evidence type="ECO:0000313" key="3">
    <source>
        <dbReference type="Proteomes" id="UP000772434"/>
    </source>
</evidence>
<dbReference type="EMBL" id="JADNRY010000043">
    <property type="protein sequence ID" value="KAF9070212.1"/>
    <property type="molecule type" value="Genomic_DNA"/>
</dbReference>
<gene>
    <name evidence="2" type="ORF">BDP27DRAFT_1402152</name>
</gene>
<keyword evidence="3" id="KW-1185">Reference proteome</keyword>
<evidence type="ECO:0000313" key="2">
    <source>
        <dbReference type="EMBL" id="KAF9070212.1"/>
    </source>
</evidence>
<evidence type="ECO:0000256" key="1">
    <source>
        <dbReference type="SAM" id="MobiDB-lite"/>
    </source>
</evidence>
<comment type="caution">
    <text evidence="2">The sequence shown here is derived from an EMBL/GenBank/DDBJ whole genome shotgun (WGS) entry which is preliminary data.</text>
</comment>
<protein>
    <submittedName>
        <fullName evidence="2">Uncharacterized protein</fullName>
    </submittedName>
</protein>
<accession>A0A9P5PXB6</accession>
<dbReference type="Proteomes" id="UP000772434">
    <property type="component" value="Unassembled WGS sequence"/>
</dbReference>
<feature type="compositionally biased region" description="Basic and acidic residues" evidence="1">
    <location>
        <begin position="270"/>
        <end position="286"/>
    </location>
</feature>